<feature type="compositionally biased region" description="Polar residues" evidence="1">
    <location>
        <begin position="124"/>
        <end position="144"/>
    </location>
</feature>
<evidence type="ECO:0000256" key="2">
    <source>
        <dbReference type="SAM" id="SignalP"/>
    </source>
</evidence>
<feature type="signal peptide" evidence="2">
    <location>
        <begin position="1"/>
        <end position="28"/>
    </location>
</feature>
<reference evidence="3 4" key="1">
    <citation type="journal article" date="2019" name="Int. J. Syst. Evol. Microbiol.">
        <title>The Global Catalogue of Microorganisms (GCM) 10K type strain sequencing project: providing services to taxonomists for standard genome sequencing and annotation.</title>
        <authorList>
            <consortium name="The Broad Institute Genomics Platform"/>
            <consortium name="The Broad Institute Genome Sequencing Center for Infectious Disease"/>
            <person name="Wu L."/>
            <person name="Ma J."/>
        </authorList>
    </citation>
    <scope>NUCLEOTIDE SEQUENCE [LARGE SCALE GENOMIC DNA]</scope>
    <source>
        <strain evidence="3 4">JCM 9383</strain>
    </source>
</reference>
<protein>
    <recommendedName>
        <fullName evidence="5">Copper chaperone PCu(A)C</fullName>
    </recommendedName>
</protein>
<dbReference type="Pfam" id="PF04314">
    <property type="entry name" value="PCuAC"/>
    <property type="match status" value="1"/>
</dbReference>
<keyword evidence="4" id="KW-1185">Reference proteome</keyword>
<dbReference type="EMBL" id="BAAAUX010000013">
    <property type="protein sequence ID" value="GAA2791026.1"/>
    <property type="molecule type" value="Genomic_DNA"/>
</dbReference>
<feature type="region of interest" description="Disordered" evidence="1">
    <location>
        <begin position="119"/>
        <end position="159"/>
    </location>
</feature>
<keyword evidence="2" id="KW-0732">Signal</keyword>
<name>A0ABN3VC68_9PSEU</name>
<sequence>MSRPQHQKAVRLRLASAALGIGAVVALAGCSAGQVTETDTQVAAVNGGSGTVQDIAIRDAELTFPSHGSAYRAGSSAPLELVLANEGGIDDRLVQVSSTYAASVEVRGDTALPAGTALHATGEKSGQPTIQHEPSGSAQPTASGEPTAPPAAQGGPSERREVRITVNGLTQDITPGVTIPVTFVFEKAGPVTVQVPIGADHNPRPEGHGGGGH</sequence>
<accession>A0ABN3VC68</accession>
<proteinExistence type="predicted"/>
<evidence type="ECO:0000256" key="1">
    <source>
        <dbReference type="SAM" id="MobiDB-lite"/>
    </source>
</evidence>
<evidence type="ECO:0000313" key="3">
    <source>
        <dbReference type="EMBL" id="GAA2791026.1"/>
    </source>
</evidence>
<organism evidence="3 4">
    <name type="scientific">Saccharopolyspora taberi</name>
    <dbReference type="NCBI Taxonomy" id="60895"/>
    <lineage>
        <taxon>Bacteria</taxon>
        <taxon>Bacillati</taxon>
        <taxon>Actinomycetota</taxon>
        <taxon>Actinomycetes</taxon>
        <taxon>Pseudonocardiales</taxon>
        <taxon>Pseudonocardiaceae</taxon>
        <taxon>Saccharopolyspora</taxon>
    </lineage>
</organism>
<dbReference type="InterPro" id="IPR007410">
    <property type="entry name" value="LpqE-like"/>
</dbReference>
<dbReference type="Gene3D" id="2.60.40.1890">
    <property type="entry name" value="PCu(A)C copper chaperone"/>
    <property type="match status" value="1"/>
</dbReference>
<evidence type="ECO:0000313" key="4">
    <source>
        <dbReference type="Proteomes" id="UP001500979"/>
    </source>
</evidence>
<dbReference type="RefSeq" id="WP_344679992.1">
    <property type="nucleotide sequence ID" value="NZ_BAAAUX010000013.1"/>
</dbReference>
<feature type="chain" id="PRO_5046178216" description="Copper chaperone PCu(A)C" evidence="2">
    <location>
        <begin position="29"/>
        <end position="213"/>
    </location>
</feature>
<gene>
    <name evidence="3" type="ORF">GCM10010470_27220</name>
</gene>
<dbReference type="Proteomes" id="UP001500979">
    <property type="component" value="Unassembled WGS sequence"/>
</dbReference>
<dbReference type="PROSITE" id="PS51257">
    <property type="entry name" value="PROKAR_LIPOPROTEIN"/>
    <property type="match status" value="1"/>
</dbReference>
<evidence type="ECO:0008006" key="5">
    <source>
        <dbReference type="Google" id="ProtNLM"/>
    </source>
</evidence>
<comment type="caution">
    <text evidence="3">The sequence shown here is derived from an EMBL/GenBank/DDBJ whole genome shotgun (WGS) entry which is preliminary data.</text>
</comment>
<dbReference type="InterPro" id="IPR036182">
    <property type="entry name" value="PCuAC_sf"/>
</dbReference>